<organism evidence="28">
    <name type="scientific">Fundulus heteroclitus</name>
    <name type="common">Killifish</name>
    <name type="synonym">Mummichog</name>
    <dbReference type="NCBI Taxonomy" id="8078"/>
    <lineage>
        <taxon>Eukaryota</taxon>
        <taxon>Metazoa</taxon>
        <taxon>Chordata</taxon>
        <taxon>Craniata</taxon>
        <taxon>Vertebrata</taxon>
        <taxon>Euteleostomi</taxon>
        <taxon>Actinopterygii</taxon>
        <taxon>Neopterygii</taxon>
        <taxon>Teleostei</taxon>
        <taxon>Neoteleostei</taxon>
        <taxon>Acanthomorphata</taxon>
        <taxon>Ovalentaria</taxon>
        <taxon>Atherinomorphae</taxon>
        <taxon>Cyprinodontiformes</taxon>
        <taxon>Fundulidae</taxon>
        <taxon>Fundulus</taxon>
    </lineage>
</organism>
<dbReference type="SMART" id="SM00338">
    <property type="entry name" value="BRLZ"/>
    <property type="match status" value="1"/>
</dbReference>
<keyword evidence="17" id="KW-0010">Activator</keyword>
<proteinExistence type="inferred from homology"/>
<evidence type="ECO:0000256" key="9">
    <source>
        <dbReference type="ARBA" id="ARBA00022824"/>
    </source>
</evidence>
<feature type="region of interest" description="Disordered" evidence="25">
    <location>
        <begin position="579"/>
        <end position="608"/>
    </location>
</feature>
<evidence type="ECO:0000313" key="30">
    <source>
        <dbReference type="Proteomes" id="UP000265000"/>
    </source>
</evidence>
<dbReference type="Gene3D" id="1.10.880.10">
    <property type="entry name" value="Transcription factor, Skn-1-like, DNA-binding domain"/>
    <property type="match status" value="1"/>
</dbReference>
<dbReference type="AlphaFoldDB" id="A0A147ANA6"/>
<evidence type="ECO:0000256" key="7">
    <source>
        <dbReference type="ARBA" id="ARBA00022548"/>
    </source>
</evidence>
<comment type="similarity">
    <text evidence="4">Belongs to the bZIP family. CNC subfamily.</text>
</comment>
<dbReference type="EMBL" id="GCES01006297">
    <property type="protein sequence ID" value="JAR80026.1"/>
    <property type="molecule type" value="Transcribed_RNA"/>
</dbReference>
<dbReference type="InterPro" id="IPR004826">
    <property type="entry name" value="bZIP_Maf"/>
</dbReference>
<keyword evidence="7" id="KW-0153">Cholesterol metabolism</keyword>
<keyword evidence="15" id="KW-0238">DNA-binding</keyword>
<keyword evidence="19" id="KW-1207">Sterol metabolism</keyword>
<reference evidence="29" key="2">
    <citation type="submission" date="2025-05" db="UniProtKB">
        <authorList>
            <consortium name="Ensembl"/>
        </authorList>
    </citation>
    <scope>IDENTIFICATION</scope>
</reference>
<keyword evidence="30" id="KW-1185">Reference proteome</keyword>
<evidence type="ECO:0000256" key="11">
    <source>
        <dbReference type="ARBA" id="ARBA00022989"/>
    </source>
</evidence>
<dbReference type="InterPro" id="IPR004827">
    <property type="entry name" value="bZIP"/>
</dbReference>
<reference evidence="28" key="1">
    <citation type="submission" date="2015-01" db="EMBL/GenBank/DDBJ databases">
        <title>EvidentialGene: Evidence-directed Construction of Complete mRNA Transcriptomes without Genomes.</title>
        <authorList>
            <person name="Gilbert D.G."/>
        </authorList>
    </citation>
    <scope>NUCLEOTIDE SEQUENCE</scope>
</reference>
<evidence type="ECO:0000256" key="16">
    <source>
        <dbReference type="ARBA" id="ARBA00023136"/>
    </source>
</evidence>
<keyword evidence="22" id="KW-0539">Nucleus</keyword>
<dbReference type="Proteomes" id="UP000265000">
    <property type="component" value="Unplaced"/>
</dbReference>
<keyword evidence="11" id="KW-1133">Transmembrane helix</keyword>
<evidence type="ECO:0000256" key="25">
    <source>
        <dbReference type="SAM" id="MobiDB-lite"/>
    </source>
</evidence>
<name>A0A147ANA6_FUNHE</name>
<evidence type="ECO:0000256" key="15">
    <source>
        <dbReference type="ARBA" id="ARBA00023125"/>
    </source>
</evidence>
<dbReference type="InterPro" id="IPR046347">
    <property type="entry name" value="bZIP_sf"/>
</dbReference>
<evidence type="ECO:0000256" key="13">
    <source>
        <dbReference type="ARBA" id="ARBA00023098"/>
    </source>
</evidence>
<dbReference type="PANTHER" id="PTHR24411:SF31">
    <property type="entry name" value="ENDOPLASMIC RETICULUM MEMBRANE SENSOR NFE2L1"/>
    <property type="match status" value="1"/>
</dbReference>
<evidence type="ECO:0000313" key="29">
    <source>
        <dbReference type="Ensembl" id="ENSFHEP00000017279.1"/>
    </source>
</evidence>
<dbReference type="GO" id="GO:0000981">
    <property type="term" value="F:DNA-binding transcription factor activity, RNA polymerase II-specific"/>
    <property type="evidence" value="ECO:0007669"/>
    <property type="project" value="TreeGrafter"/>
</dbReference>
<dbReference type="GO" id="GO:0005634">
    <property type="term" value="C:nucleus"/>
    <property type="evidence" value="ECO:0007669"/>
    <property type="project" value="UniProtKB-SubCell"/>
</dbReference>
<evidence type="ECO:0000313" key="28">
    <source>
        <dbReference type="EMBL" id="JAR80026.1"/>
    </source>
</evidence>
<dbReference type="GO" id="GO:0008203">
    <property type="term" value="P:cholesterol metabolic process"/>
    <property type="evidence" value="ECO:0007669"/>
    <property type="project" value="UniProtKB-KW"/>
</dbReference>
<evidence type="ECO:0000256" key="1">
    <source>
        <dbReference type="ARBA" id="ARBA00004123"/>
    </source>
</evidence>
<keyword evidence="13" id="KW-0443">Lipid metabolism</keyword>
<dbReference type="GO" id="GO:0008289">
    <property type="term" value="F:lipid binding"/>
    <property type="evidence" value="ECO:0007669"/>
    <property type="project" value="UniProtKB-KW"/>
</dbReference>
<keyword evidence="8" id="KW-0812">Transmembrane</keyword>
<dbReference type="InterPro" id="IPR047167">
    <property type="entry name" value="NFE2-like"/>
</dbReference>
<evidence type="ECO:0000256" key="12">
    <source>
        <dbReference type="ARBA" id="ARBA00023015"/>
    </source>
</evidence>
<keyword evidence="18" id="KW-0804">Transcription</keyword>
<evidence type="ECO:0000256" key="26">
    <source>
        <dbReference type="SAM" id="SignalP"/>
    </source>
</evidence>
<feature type="chain" id="PRO_5044549174" description="Endoplasmic reticulum membrane sensor NFE2L1" evidence="26">
    <location>
        <begin position="24"/>
        <end position="779"/>
    </location>
</feature>
<feature type="domain" description="BZIP" evidence="27">
    <location>
        <begin position="663"/>
        <end position="726"/>
    </location>
</feature>
<evidence type="ECO:0000256" key="14">
    <source>
        <dbReference type="ARBA" id="ARBA00023121"/>
    </source>
</evidence>
<dbReference type="SUPFAM" id="SSF57959">
    <property type="entry name" value="Leucine zipper domain"/>
    <property type="match status" value="1"/>
</dbReference>
<evidence type="ECO:0000256" key="23">
    <source>
        <dbReference type="ARBA" id="ARBA00030985"/>
    </source>
</evidence>
<feature type="signal peptide" evidence="26">
    <location>
        <begin position="1"/>
        <end position="23"/>
    </location>
</feature>
<evidence type="ECO:0000256" key="21">
    <source>
        <dbReference type="ARBA" id="ARBA00023221"/>
    </source>
</evidence>
<dbReference type="GeneTree" id="ENSGT00950000182892"/>
<evidence type="ECO:0000256" key="20">
    <source>
        <dbReference type="ARBA" id="ARBA00023180"/>
    </source>
</evidence>
<evidence type="ECO:0000256" key="2">
    <source>
        <dbReference type="ARBA" id="ARBA00004643"/>
    </source>
</evidence>
<accession>A0A147ANA6</accession>
<dbReference type="SUPFAM" id="SSF47454">
    <property type="entry name" value="A DNA-binding domain in eukaryotic transcription factors"/>
    <property type="match status" value="1"/>
</dbReference>
<evidence type="ECO:0000256" key="24">
    <source>
        <dbReference type="ARBA" id="ARBA00031659"/>
    </source>
</evidence>
<protein>
    <recommendedName>
        <fullName evidence="5">Endoplasmic reticulum membrane sensor NFE2L1</fullName>
    </recommendedName>
    <alternativeName>
        <fullName evidence="24">Nuclear factor erythroid 2-related factor 1</fullName>
    </alternativeName>
    <alternativeName>
        <fullName evidence="23">Nuclear factor, erythroid derived 2, like 1</fullName>
    </alternativeName>
</protein>
<dbReference type="PROSITE" id="PS50217">
    <property type="entry name" value="BZIP"/>
    <property type="match status" value="1"/>
</dbReference>
<dbReference type="Pfam" id="PF03131">
    <property type="entry name" value="bZIP_Maf"/>
    <property type="match status" value="1"/>
</dbReference>
<keyword evidence="14" id="KW-0446">Lipid-binding</keyword>
<keyword evidence="10" id="KW-0735">Signal-anchor</keyword>
<keyword evidence="16" id="KW-0472">Membrane</keyword>
<dbReference type="STRING" id="8078.ENSFHEP00000017279"/>
<dbReference type="InterPro" id="IPR008917">
    <property type="entry name" value="TF_DNA-bd_sf"/>
</dbReference>
<keyword evidence="6" id="KW-0678">Repressor</keyword>
<dbReference type="PROSITE" id="PS00036">
    <property type="entry name" value="BZIP_BASIC"/>
    <property type="match status" value="1"/>
</dbReference>
<keyword evidence="9" id="KW-0256">Endoplasmic reticulum</keyword>
<keyword evidence="20" id="KW-0325">Glycoprotein</keyword>
<evidence type="ECO:0000256" key="8">
    <source>
        <dbReference type="ARBA" id="ARBA00022692"/>
    </source>
</evidence>
<dbReference type="GO" id="GO:0000978">
    <property type="term" value="F:RNA polymerase II cis-regulatory region sequence-specific DNA binding"/>
    <property type="evidence" value="ECO:0007669"/>
    <property type="project" value="InterPro"/>
</dbReference>
<evidence type="ECO:0000256" key="5">
    <source>
        <dbReference type="ARBA" id="ARBA00020485"/>
    </source>
</evidence>
<evidence type="ECO:0000256" key="10">
    <source>
        <dbReference type="ARBA" id="ARBA00022968"/>
    </source>
</evidence>
<evidence type="ECO:0000256" key="17">
    <source>
        <dbReference type="ARBA" id="ARBA00023159"/>
    </source>
</evidence>
<dbReference type="PANTHER" id="PTHR24411">
    <property type="entry name" value="NUCLEAR FACTOR ERYTHROID 2-RELATED FACTOR"/>
    <property type="match status" value="1"/>
</dbReference>
<evidence type="ECO:0000256" key="6">
    <source>
        <dbReference type="ARBA" id="ARBA00022491"/>
    </source>
</evidence>
<feature type="compositionally biased region" description="Polar residues" evidence="25">
    <location>
        <begin position="579"/>
        <end position="596"/>
    </location>
</feature>
<dbReference type="FunFam" id="1.10.880.10:FF:000004">
    <property type="entry name" value="Nuclear factor, erythroid 2"/>
    <property type="match status" value="1"/>
</dbReference>
<evidence type="ECO:0000256" key="3">
    <source>
        <dbReference type="ARBA" id="ARBA00004648"/>
    </source>
</evidence>
<keyword evidence="21" id="KW-0753">Steroid metabolism</keyword>
<evidence type="ECO:0000256" key="4">
    <source>
        <dbReference type="ARBA" id="ARBA00008157"/>
    </source>
</evidence>
<dbReference type="GO" id="GO:0005789">
    <property type="term" value="C:endoplasmic reticulum membrane"/>
    <property type="evidence" value="ECO:0007669"/>
    <property type="project" value="UniProtKB-SubCell"/>
</dbReference>
<keyword evidence="12" id="KW-0805">Transcription regulation</keyword>
<evidence type="ECO:0000256" key="22">
    <source>
        <dbReference type="ARBA" id="ARBA00023242"/>
    </source>
</evidence>
<evidence type="ECO:0000256" key="19">
    <source>
        <dbReference type="ARBA" id="ARBA00023166"/>
    </source>
</evidence>
<comment type="subcellular location">
    <subcellularLocation>
        <location evidence="3">Endoplasmic reticulum membrane</location>
        <topology evidence="3">Single-pass type II membrane protein</topology>
    </subcellularLocation>
    <subcellularLocation>
        <location evidence="2">Endoplasmic reticulum membrane</location>
        <topology evidence="2">Single-pass type III membrane protein</topology>
    </subcellularLocation>
    <subcellularLocation>
        <location evidence="1">Nucleus</location>
    </subcellularLocation>
</comment>
<sequence length="779" mass="87227">MLHFKKYSTKGLVQMAILLSLCGVRVDVGLESYLTSSWHEMVLSQNSALTKTRFRNQHSLGPKSVDLEQFFTARRLLGWVRSLDRMQVPQAELETWLVQREPGPLIGGFPDQHSLMDRAPGEIERVQSEPTTEQGAVLGSLEEEERIDVDRSGELECQSSDTEPLVSSAMLPENQPLDLDLELQWQDLMDILEPENTDVEMMTSLNHTPVSRRPATIQGDGFEAPPQNSNIIGNAGTVSRHINLFTGTPLQRDLLGTCDQLDQEPVLLSLTPSDELDDHSLVLNTELALEDSNVDSWVIPSNYSDPQAENPVESFDKGINTEVNLTTLGMNLLTQDFISFGSDFYSCDLKPPSFSQASEWNNLNQDFSITSSSLLVEEDADSFPGQINDLLEDDCNILEDINMLDEALEDGFSPEMAVKLKEEGYLHCEGAHQGTDRGCNSMEAQRLPNTQEDGLVETDSDSGLSLDFIHSPSSSIASEGSADDSSSSVSSCVSTVKNLFSHEEDCSDEADLAGSDLEVEVTIKQEEIEEEEMGAVGGVFPGNGIPLLPANHVDYKQFHGFSWLEHVGHDHTYNNECFSSSTTPAQGRMVSKQTKSATRRDKGRPYHCSSSSLVSGAKIWNRDEQRARAFRIPFSYEHIVNLPVEEFNDLLTSYQLSKEQLTLIRDIRRRGKNKIAAQNCRKRKQDVLLALEDDLKALRLYQSQLLQEKQKSLRHLQNLKSRFGMLYQEIFSMLMDDNGKPLDAREYKICFGPNGSVTVSSLRANQNNKKRRDVKKRRC</sequence>
<evidence type="ECO:0000259" key="27">
    <source>
        <dbReference type="PROSITE" id="PS50217"/>
    </source>
</evidence>
<dbReference type="Ensembl" id="ENSFHET00000025930.1">
    <property type="protein sequence ID" value="ENSFHEP00000017279.1"/>
    <property type="gene ID" value="ENSFHEG00000018993.1"/>
</dbReference>
<keyword evidence="26" id="KW-0732">Signal</keyword>
<evidence type="ECO:0000256" key="18">
    <source>
        <dbReference type="ARBA" id="ARBA00023163"/>
    </source>
</evidence>